<protein>
    <recommendedName>
        <fullName evidence="1">DNA2/NAM7 helicase helicase domain-containing protein</fullName>
    </recommendedName>
</protein>
<dbReference type="GO" id="GO:0000184">
    <property type="term" value="P:nuclear-transcribed mRNA catabolic process, nonsense-mediated decay"/>
    <property type="evidence" value="ECO:0007669"/>
    <property type="project" value="TreeGrafter"/>
</dbReference>
<dbReference type="PANTHER" id="PTHR10887">
    <property type="entry name" value="DNA2/NAM7 HELICASE FAMILY"/>
    <property type="match status" value="1"/>
</dbReference>
<sequence length="130" mass="14268">MLELQRKKQKEGELCAAEERLLRTLIFKCELEVLLEADVVCVTCLGAGDKRVSQLSYRAVLIDEATQATEPEALVPLTLGANQVILIGDQMQLGPVVLSKRAAASGLGVSLFVRLLLLNMPAFRLSVQYR</sequence>
<dbReference type="Pfam" id="PF13086">
    <property type="entry name" value="AAA_11"/>
    <property type="match status" value="1"/>
</dbReference>
<keyword evidence="3" id="KW-1185">Reference proteome</keyword>
<reference evidence="2" key="1">
    <citation type="submission" date="2013-10" db="EMBL/GenBank/DDBJ databases">
        <title>Genomic analysis of the causative agents of coccidiosis in chickens.</title>
        <authorList>
            <person name="Reid A.J."/>
            <person name="Blake D."/>
            <person name="Billington K."/>
            <person name="Browne H."/>
            <person name="Dunn M."/>
            <person name="Hung S."/>
            <person name="Kawahara F."/>
            <person name="Miranda-Saavedra D."/>
            <person name="Mourier T."/>
            <person name="Nagra H."/>
            <person name="Otto T.D."/>
            <person name="Rawlings N."/>
            <person name="Sanchez A."/>
            <person name="Sanders M."/>
            <person name="Subramaniam C."/>
            <person name="Tay Y."/>
            <person name="Dear P."/>
            <person name="Doerig C."/>
            <person name="Gruber A."/>
            <person name="Parkinson J."/>
            <person name="Shirley M."/>
            <person name="Wan K.L."/>
            <person name="Berriman M."/>
            <person name="Tomley F."/>
            <person name="Pain A."/>
        </authorList>
    </citation>
    <scope>NUCLEOTIDE SEQUENCE [LARGE SCALE GENOMIC DNA]</scope>
    <source>
        <strain evidence="2">Houghton</strain>
    </source>
</reference>
<dbReference type="Gene3D" id="3.40.50.300">
    <property type="entry name" value="P-loop containing nucleotide triphosphate hydrolases"/>
    <property type="match status" value="1"/>
</dbReference>
<dbReference type="GO" id="GO:0003724">
    <property type="term" value="F:RNA helicase activity"/>
    <property type="evidence" value="ECO:0007669"/>
    <property type="project" value="TreeGrafter"/>
</dbReference>
<dbReference type="RefSeq" id="XP_013228468.1">
    <property type="nucleotide sequence ID" value="XM_013373014.1"/>
</dbReference>
<dbReference type="VEuPathDB" id="ToxoDB:ETH_00016385"/>
<organism evidence="2 3">
    <name type="scientific">Eimeria tenella</name>
    <name type="common">Coccidian parasite</name>
    <dbReference type="NCBI Taxonomy" id="5802"/>
    <lineage>
        <taxon>Eukaryota</taxon>
        <taxon>Sar</taxon>
        <taxon>Alveolata</taxon>
        <taxon>Apicomplexa</taxon>
        <taxon>Conoidasida</taxon>
        <taxon>Coccidia</taxon>
        <taxon>Eucoccidiorida</taxon>
        <taxon>Eimeriorina</taxon>
        <taxon>Eimeriidae</taxon>
        <taxon>Eimeria</taxon>
    </lineage>
</organism>
<evidence type="ECO:0000313" key="2">
    <source>
        <dbReference type="EMBL" id="CDJ37630.1"/>
    </source>
</evidence>
<evidence type="ECO:0000313" key="3">
    <source>
        <dbReference type="Proteomes" id="UP000030747"/>
    </source>
</evidence>
<dbReference type="VEuPathDB" id="ToxoDB:ETH2_0848400"/>
<dbReference type="SUPFAM" id="SSF52540">
    <property type="entry name" value="P-loop containing nucleoside triphosphate hydrolases"/>
    <property type="match status" value="1"/>
</dbReference>
<dbReference type="Proteomes" id="UP000030747">
    <property type="component" value="Unassembled WGS sequence"/>
</dbReference>
<dbReference type="InterPro" id="IPR041677">
    <property type="entry name" value="DNA2/NAM7_AAA_11"/>
</dbReference>
<dbReference type="EMBL" id="HG673772">
    <property type="protein sequence ID" value="CDJ37630.1"/>
    <property type="molecule type" value="Genomic_DNA"/>
</dbReference>
<dbReference type="GeneID" id="25252431"/>
<accession>U6KHW3</accession>
<name>U6KHW3_EIMTE</name>
<dbReference type="InterPro" id="IPR027417">
    <property type="entry name" value="P-loop_NTPase"/>
</dbReference>
<dbReference type="PANTHER" id="PTHR10887:SF364">
    <property type="entry name" value="REGULATOR OF NONSENSE TRANSCRIPTS 1"/>
    <property type="match status" value="1"/>
</dbReference>
<reference evidence="2" key="2">
    <citation type="submission" date="2013-10" db="EMBL/GenBank/DDBJ databases">
        <authorList>
            <person name="Aslett M."/>
        </authorList>
    </citation>
    <scope>NUCLEOTIDE SEQUENCE [LARGE SCALE GENOMIC DNA]</scope>
    <source>
        <strain evidence="2">Houghton</strain>
    </source>
</reference>
<feature type="domain" description="DNA2/NAM7 helicase helicase" evidence="1">
    <location>
        <begin position="19"/>
        <end position="100"/>
    </location>
</feature>
<gene>
    <name evidence="2" type="ORF">ETH_00016385</name>
</gene>
<dbReference type="AlphaFoldDB" id="U6KHW3"/>
<proteinExistence type="predicted"/>
<evidence type="ECO:0000259" key="1">
    <source>
        <dbReference type="Pfam" id="PF13086"/>
    </source>
</evidence>
<dbReference type="OrthoDB" id="330192at2759"/>
<dbReference type="InterPro" id="IPR045055">
    <property type="entry name" value="DNA2/NAM7-like"/>
</dbReference>
<dbReference type="GO" id="GO:0005737">
    <property type="term" value="C:cytoplasm"/>
    <property type="evidence" value="ECO:0007669"/>
    <property type="project" value="TreeGrafter"/>
</dbReference>